<evidence type="ECO:0000313" key="5">
    <source>
        <dbReference type="Proteomes" id="UP000838324"/>
    </source>
</evidence>
<evidence type="ECO:0000259" key="3">
    <source>
        <dbReference type="Pfam" id="PF12793"/>
    </source>
</evidence>
<dbReference type="RefSeq" id="WP_236330300.1">
    <property type="nucleotide sequence ID" value="NZ_CAKMMG010000001.1"/>
</dbReference>
<dbReference type="Gene3D" id="3.40.190.10">
    <property type="entry name" value="Periplasmic binding protein-like II"/>
    <property type="match status" value="1"/>
</dbReference>
<dbReference type="InterPro" id="IPR039424">
    <property type="entry name" value="SBP_5"/>
</dbReference>
<evidence type="ECO:0000313" key="4">
    <source>
        <dbReference type="EMBL" id="CAH1192454.1"/>
    </source>
</evidence>
<dbReference type="Proteomes" id="UP000838324">
    <property type="component" value="Unassembled WGS sequence"/>
</dbReference>
<name>A0ABN8FU94_9BACL</name>
<evidence type="ECO:0000259" key="2">
    <source>
        <dbReference type="Pfam" id="PF00496"/>
    </source>
</evidence>
<dbReference type="PANTHER" id="PTHR30290">
    <property type="entry name" value="PERIPLASMIC BINDING COMPONENT OF ABC TRANSPORTER"/>
    <property type="match status" value="1"/>
</dbReference>
<dbReference type="Pfam" id="PF12793">
    <property type="entry name" value="SgrR_N"/>
    <property type="match status" value="1"/>
</dbReference>
<feature type="domain" description="Solute-binding protein family 5" evidence="2">
    <location>
        <begin position="178"/>
        <end position="483"/>
    </location>
</feature>
<dbReference type="EMBL" id="CAKMMG010000001">
    <property type="protein sequence ID" value="CAH1192454.1"/>
    <property type="molecule type" value="Genomic_DNA"/>
</dbReference>
<dbReference type="SUPFAM" id="SSF53850">
    <property type="entry name" value="Periplasmic binding protein-like II"/>
    <property type="match status" value="1"/>
</dbReference>
<proteinExistence type="predicted"/>
<accession>A0ABN8FU94</accession>
<dbReference type="InterPro" id="IPR000914">
    <property type="entry name" value="SBP_5_dom"/>
</dbReference>
<reference evidence="4" key="1">
    <citation type="submission" date="2022-01" db="EMBL/GenBank/DDBJ databases">
        <authorList>
            <person name="Criscuolo A."/>
        </authorList>
    </citation>
    <scope>NUCLEOTIDE SEQUENCE</scope>
    <source>
        <strain evidence="4">CIP111892</strain>
    </source>
</reference>
<keyword evidence="1" id="KW-0238">DNA-binding</keyword>
<dbReference type="PANTHER" id="PTHR30290:SF72">
    <property type="entry name" value="HTH-TYPE TRANSCRIPTIONAL REGULATOR SGRR"/>
    <property type="match status" value="1"/>
</dbReference>
<protein>
    <submittedName>
        <fullName evidence="4">HTH-type transcriptional regulator SgrR</fullName>
    </submittedName>
</protein>
<gene>
    <name evidence="4" type="primary">sgrR_3</name>
    <name evidence="4" type="ORF">PAECIP111892_00963</name>
</gene>
<keyword evidence="5" id="KW-1185">Reference proteome</keyword>
<organism evidence="4 5">
    <name type="scientific">Paenibacillus auburnensis</name>
    <dbReference type="NCBI Taxonomy" id="2905649"/>
    <lineage>
        <taxon>Bacteria</taxon>
        <taxon>Bacillati</taxon>
        <taxon>Bacillota</taxon>
        <taxon>Bacilli</taxon>
        <taxon>Bacillales</taxon>
        <taxon>Paenibacillaceae</taxon>
        <taxon>Paenibacillus</taxon>
    </lineage>
</organism>
<evidence type="ECO:0000256" key="1">
    <source>
        <dbReference type="ARBA" id="ARBA00023125"/>
    </source>
</evidence>
<feature type="domain" description="Transcriptional regulator SgrR N-terminal HTH" evidence="3">
    <location>
        <begin position="8"/>
        <end position="126"/>
    </location>
</feature>
<dbReference type="InterPro" id="IPR025370">
    <property type="entry name" value="SgrR_HTH_N"/>
</dbReference>
<dbReference type="Pfam" id="PF00496">
    <property type="entry name" value="SBP_bac_5"/>
    <property type="match status" value="1"/>
</dbReference>
<sequence length="592" mass="69146">MDNNISHFLRLAAEVNTPFRIHETLMVSIEQLAEILCCTPRNVKFILRKLEEKSFIHWQPGRGRGHISELTFIRSVDEVLEDALQELIGRGKIKQGIDLIGLPEVNGPLKERLLTMLNKQMGYHSETESTEGLDVLRITRNRHMQKLDPSCVYTAFEAFLIGQMYSTLVTYEASGGRFVPALAHMWEVNETYTSYIFYLRKGVRFHHGRVMTARDVKETLQRLKDQNSPALWHFRHITGVELLGDHRIRFDLSRPNRFFLHLLSSIYMSVLPCDVEFSAEKPLGTGPYRVMNLSDDVLVLAAFDDYFGIRPLLDRVEIWYLPDQRASERHYQLPEVEEFRLSSEPCTNNSIDYPALGCRYILTNFRKEGLQHNLHFRQAMRLLYHPLALIRELGGNRITPADSFLPWRSRKNTWVEPSLEEVKKLLDLSGYSGEVITLGYLPKKDEREEAEWLQRRGAGIGLQFRLLDYKDYNLKEIMCQADFVFAEEVLEDDWQWGMINYFVNKSNHLHVLLEDSQRDRLEQELDHFAELPEDGRCRLLEQMEDVLRDNAWLLYGCHMNKRAQLNQSLFGLHTGSFGFLDISRLWIKTGFK</sequence>
<dbReference type="Gene3D" id="3.10.105.10">
    <property type="entry name" value="Dipeptide-binding Protein, Domain 3"/>
    <property type="match status" value="1"/>
</dbReference>
<comment type="caution">
    <text evidence="4">The sequence shown here is derived from an EMBL/GenBank/DDBJ whole genome shotgun (WGS) entry which is preliminary data.</text>
</comment>